<dbReference type="Proteomes" id="UP000651852">
    <property type="component" value="Unassembled WGS sequence"/>
</dbReference>
<dbReference type="PROSITE" id="PS00409">
    <property type="entry name" value="PROKAR_NTER_METHYL"/>
    <property type="match status" value="1"/>
</dbReference>
<dbReference type="InterPro" id="IPR012902">
    <property type="entry name" value="N_methyl_site"/>
</dbReference>
<organism evidence="2 3">
    <name type="scientific">Pseudomonas folii</name>
    <dbReference type="NCBI Taxonomy" id="2762593"/>
    <lineage>
        <taxon>Bacteria</taxon>
        <taxon>Pseudomonadati</taxon>
        <taxon>Pseudomonadota</taxon>
        <taxon>Gammaproteobacteria</taxon>
        <taxon>Pseudomonadales</taxon>
        <taxon>Pseudomonadaceae</taxon>
        <taxon>Pseudomonas</taxon>
    </lineage>
</organism>
<keyword evidence="1" id="KW-0472">Membrane</keyword>
<dbReference type="SUPFAM" id="SSF54523">
    <property type="entry name" value="Pili subunits"/>
    <property type="match status" value="1"/>
</dbReference>
<dbReference type="InterPro" id="IPR045584">
    <property type="entry name" value="Pilin-like"/>
</dbReference>
<dbReference type="NCBIfam" id="TIGR02532">
    <property type="entry name" value="IV_pilin_GFxxxE"/>
    <property type="match status" value="1"/>
</dbReference>
<keyword evidence="3" id="KW-1185">Reference proteome</keyword>
<feature type="transmembrane region" description="Helical" evidence="1">
    <location>
        <begin position="7"/>
        <end position="28"/>
    </location>
</feature>
<evidence type="ECO:0000256" key="1">
    <source>
        <dbReference type="SAM" id="Phobius"/>
    </source>
</evidence>
<dbReference type="EMBL" id="JACONW010000044">
    <property type="protein sequence ID" value="MBC3950417.1"/>
    <property type="molecule type" value="Genomic_DNA"/>
</dbReference>
<dbReference type="PANTHER" id="PTHR30093">
    <property type="entry name" value="GENERAL SECRETION PATHWAY PROTEIN G"/>
    <property type="match status" value="1"/>
</dbReference>
<accession>A0ABR7AZS1</accession>
<dbReference type="InterPro" id="IPR031982">
    <property type="entry name" value="PilE-like"/>
</dbReference>
<reference evidence="2 3" key="1">
    <citation type="submission" date="2020-08" db="EMBL/GenBank/DDBJ databases">
        <title>Putative novel bacterial strains isolated from necrotic wheat leaf tissues caused by Xanthomonas translucens.</title>
        <authorList>
            <person name="Tambong J.T."/>
        </authorList>
    </citation>
    <scope>NUCLEOTIDE SEQUENCE [LARGE SCALE GENOMIC DNA]</scope>
    <source>
        <strain evidence="2 3">DOAB 1069</strain>
    </source>
</reference>
<evidence type="ECO:0000313" key="3">
    <source>
        <dbReference type="Proteomes" id="UP000651852"/>
    </source>
</evidence>
<dbReference type="Pfam" id="PF07963">
    <property type="entry name" value="N_methyl"/>
    <property type="match status" value="1"/>
</dbReference>
<sequence length="140" mass="15073">MRSRSTGFTLIELMIVVAIVGILAAIAYPSYTEYVRRTHRAEIASLLNEQVQALERFYSRNGQYSNVAAAGGNAAVNLVLSQGNAYYTIDPKRDPQAFTLTATPIAGSMMNGDKCGNFIITNTGAISNSTGLASKDCWGR</sequence>
<gene>
    <name evidence="2" type="ORF">H8S59_11630</name>
</gene>
<dbReference type="PANTHER" id="PTHR30093:SF47">
    <property type="entry name" value="TYPE IV PILUS NON-CORE MINOR PILIN PILE"/>
    <property type="match status" value="1"/>
</dbReference>
<dbReference type="Gene3D" id="3.30.700.10">
    <property type="entry name" value="Glycoprotein, Type 4 Pilin"/>
    <property type="match status" value="1"/>
</dbReference>
<proteinExistence type="predicted"/>
<dbReference type="Pfam" id="PF16732">
    <property type="entry name" value="ComP_DUS"/>
    <property type="match status" value="1"/>
</dbReference>
<name>A0ABR7AZS1_9PSED</name>
<dbReference type="RefSeq" id="WP_122807588.1">
    <property type="nucleotide sequence ID" value="NZ_JACONW010000044.1"/>
</dbReference>
<keyword evidence="1" id="KW-0812">Transmembrane</keyword>
<protein>
    <submittedName>
        <fullName evidence="2">Type IV pilin protein</fullName>
    </submittedName>
</protein>
<comment type="caution">
    <text evidence="2">The sequence shown here is derived from an EMBL/GenBank/DDBJ whole genome shotgun (WGS) entry which is preliminary data.</text>
</comment>
<evidence type="ECO:0000313" key="2">
    <source>
        <dbReference type="EMBL" id="MBC3950417.1"/>
    </source>
</evidence>
<keyword evidence="1" id="KW-1133">Transmembrane helix</keyword>